<dbReference type="OrthoDB" id="9804020at2"/>
<dbReference type="SMART" id="SM00345">
    <property type="entry name" value="HTH_GNTR"/>
    <property type="match status" value="1"/>
</dbReference>
<proteinExistence type="inferred from homology"/>
<dbReference type="PRINTS" id="PR00035">
    <property type="entry name" value="HTHGNTR"/>
</dbReference>
<dbReference type="InterPro" id="IPR036388">
    <property type="entry name" value="WH-like_DNA-bd_sf"/>
</dbReference>
<dbReference type="InterPro" id="IPR036390">
    <property type="entry name" value="WH_DNA-bd_sf"/>
</dbReference>
<dbReference type="PROSITE" id="PS50949">
    <property type="entry name" value="HTH_GNTR"/>
    <property type="match status" value="1"/>
</dbReference>
<dbReference type="STRING" id="123899.SAMEA3906487_01765"/>
<organism evidence="7 8">
    <name type="scientific">Bordetella trematum</name>
    <dbReference type="NCBI Taxonomy" id="123899"/>
    <lineage>
        <taxon>Bacteria</taxon>
        <taxon>Pseudomonadati</taxon>
        <taxon>Pseudomonadota</taxon>
        <taxon>Betaproteobacteria</taxon>
        <taxon>Burkholderiales</taxon>
        <taxon>Alcaligenaceae</taxon>
        <taxon>Bordetella</taxon>
    </lineage>
</organism>
<keyword evidence="4" id="KW-0238">DNA-binding</keyword>
<evidence type="ECO:0000256" key="3">
    <source>
        <dbReference type="ARBA" id="ARBA00023015"/>
    </source>
</evidence>
<keyword evidence="3" id="KW-0805">Transcription regulation</keyword>
<dbReference type="Gene3D" id="3.40.640.10">
    <property type="entry name" value="Type I PLP-dependent aspartate aminotransferase-like (Major domain)"/>
    <property type="match status" value="1"/>
</dbReference>
<dbReference type="Proteomes" id="UP000076825">
    <property type="component" value="Chromosome 1"/>
</dbReference>
<dbReference type="AlphaFoldDB" id="A0A157PDD0"/>
<dbReference type="GO" id="GO:0003700">
    <property type="term" value="F:DNA-binding transcription factor activity"/>
    <property type="evidence" value="ECO:0007669"/>
    <property type="project" value="InterPro"/>
</dbReference>
<gene>
    <name evidence="7" type="primary">gabR_3</name>
    <name evidence="7" type="ORF">SAMEA3906487_01765</name>
</gene>
<dbReference type="KEGG" id="btrm:SAMEA390648701765"/>
<keyword evidence="5" id="KW-0804">Transcription</keyword>
<accession>A0A157PDD0</accession>
<dbReference type="Pfam" id="PF00155">
    <property type="entry name" value="Aminotran_1_2"/>
    <property type="match status" value="1"/>
</dbReference>
<dbReference type="SUPFAM" id="SSF46785">
    <property type="entry name" value="Winged helix' DNA-binding domain"/>
    <property type="match status" value="1"/>
</dbReference>
<dbReference type="eggNOG" id="COG1167">
    <property type="taxonomic scope" value="Bacteria"/>
</dbReference>
<dbReference type="Pfam" id="PF00392">
    <property type="entry name" value="GntR"/>
    <property type="match status" value="1"/>
</dbReference>
<evidence type="ECO:0000256" key="2">
    <source>
        <dbReference type="ARBA" id="ARBA00022898"/>
    </source>
</evidence>
<dbReference type="InterPro" id="IPR015421">
    <property type="entry name" value="PyrdxlP-dep_Trfase_major"/>
</dbReference>
<evidence type="ECO:0000256" key="1">
    <source>
        <dbReference type="ARBA" id="ARBA00005384"/>
    </source>
</evidence>
<dbReference type="GO" id="GO:0030170">
    <property type="term" value="F:pyridoxal phosphate binding"/>
    <property type="evidence" value="ECO:0007669"/>
    <property type="project" value="InterPro"/>
</dbReference>
<feature type="domain" description="HTH gntR-type" evidence="6">
    <location>
        <begin position="20"/>
        <end position="88"/>
    </location>
</feature>
<evidence type="ECO:0000313" key="7">
    <source>
        <dbReference type="EMBL" id="SAI69378.1"/>
    </source>
</evidence>
<evidence type="ECO:0000259" key="6">
    <source>
        <dbReference type="PROSITE" id="PS50949"/>
    </source>
</evidence>
<sequence length="501" mass="53658">MKEVLLSDLLAGALSREAELPLQRQIYEIVRRGVLDHTLVAGQRLPSSRALAAELGVSRITVTLAYERLIAESYLSTRAGSGTFVEHTAARPLQATRGVRAGPQPPGLSARGNSLSTSASGLAQYSGAFVPGIADASLFPFHLWRRLVARHLGKSNLALSGYASEGAGFLPLRQAVAHYLRLSRSVVCEAEQVIITAGTHQSVDLCARMLAQPGDGALVESPCHWAFPPVLGAVGVRSHAARVDEQGLSLGATKAPRRTRLLITSPSHQYPTGVIMPLTRRLELLQQARARGLWILEDDYDSEFRYDGAPIPSLQGLDGDGRVIYMGTFSKNMFAGLRMSYIVVPPHVAQAFSHASASIYRPGHLHLQAALADFMAEGHFSHHIKRMRIEYGARQALLREALARHTGQALQLSQARAGLHVYAGLASGIDPGALAAAAAAEGLVLGQPRYLPDHAGPRPHALVLGYGGVPAGQIEDGVRGLARALEQAVQTRGVAARRARR</sequence>
<dbReference type="CDD" id="cd00609">
    <property type="entry name" value="AAT_like"/>
    <property type="match status" value="1"/>
</dbReference>
<name>A0A157PDD0_9BORD</name>
<protein>
    <submittedName>
        <fullName evidence="7">GntR family transcriptional regulator</fullName>
    </submittedName>
</protein>
<reference evidence="7 8" key="1">
    <citation type="submission" date="2016-04" db="EMBL/GenBank/DDBJ databases">
        <authorList>
            <consortium name="Pathogen Informatics"/>
        </authorList>
    </citation>
    <scope>NUCLEOTIDE SEQUENCE [LARGE SCALE GENOMIC DNA]</scope>
    <source>
        <strain evidence="7 8">H044680328</strain>
    </source>
</reference>
<dbReference type="GO" id="GO:0003677">
    <property type="term" value="F:DNA binding"/>
    <property type="evidence" value="ECO:0007669"/>
    <property type="project" value="UniProtKB-KW"/>
</dbReference>
<dbReference type="PANTHER" id="PTHR46577">
    <property type="entry name" value="HTH-TYPE TRANSCRIPTIONAL REGULATORY PROTEIN GABR"/>
    <property type="match status" value="1"/>
</dbReference>
<dbReference type="SUPFAM" id="SSF53383">
    <property type="entry name" value="PLP-dependent transferases"/>
    <property type="match status" value="1"/>
</dbReference>
<dbReference type="EMBL" id="LT546645">
    <property type="protein sequence ID" value="SAI69378.1"/>
    <property type="molecule type" value="Genomic_DNA"/>
</dbReference>
<dbReference type="InterPro" id="IPR051446">
    <property type="entry name" value="HTH_trans_reg/aminotransferase"/>
</dbReference>
<dbReference type="CDD" id="cd07377">
    <property type="entry name" value="WHTH_GntR"/>
    <property type="match status" value="1"/>
</dbReference>
<dbReference type="PATRIC" id="fig|123899.6.peg.1752"/>
<comment type="similarity">
    <text evidence="1">In the C-terminal section; belongs to the class-I pyridoxal-phosphate-dependent aminotransferase family.</text>
</comment>
<keyword evidence="8" id="KW-1185">Reference proteome</keyword>
<keyword evidence="2" id="KW-0663">Pyridoxal phosphate</keyword>
<dbReference type="InterPro" id="IPR004839">
    <property type="entry name" value="Aminotransferase_I/II_large"/>
</dbReference>
<dbReference type="Gene3D" id="1.10.10.10">
    <property type="entry name" value="Winged helix-like DNA-binding domain superfamily/Winged helix DNA-binding domain"/>
    <property type="match status" value="1"/>
</dbReference>
<evidence type="ECO:0000256" key="4">
    <source>
        <dbReference type="ARBA" id="ARBA00023125"/>
    </source>
</evidence>
<dbReference type="InterPro" id="IPR000524">
    <property type="entry name" value="Tscrpt_reg_HTH_GntR"/>
</dbReference>
<evidence type="ECO:0000313" key="8">
    <source>
        <dbReference type="Proteomes" id="UP000076825"/>
    </source>
</evidence>
<dbReference type="RefSeq" id="WP_025513132.1">
    <property type="nucleotide sequence ID" value="NZ_CP016340.1"/>
</dbReference>
<dbReference type="PANTHER" id="PTHR46577:SF1">
    <property type="entry name" value="HTH-TYPE TRANSCRIPTIONAL REGULATORY PROTEIN GABR"/>
    <property type="match status" value="1"/>
</dbReference>
<dbReference type="GeneID" id="56590952"/>
<evidence type="ECO:0000256" key="5">
    <source>
        <dbReference type="ARBA" id="ARBA00023163"/>
    </source>
</evidence>
<dbReference type="InterPro" id="IPR015424">
    <property type="entry name" value="PyrdxlP-dep_Trfase"/>
</dbReference>